<evidence type="ECO:0000313" key="2">
    <source>
        <dbReference type="EMBL" id="VFT79769.1"/>
    </source>
</evidence>
<evidence type="ECO:0000313" key="1">
    <source>
        <dbReference type="EMBL" id="KAF0716954.1"/>
    </source>
</evidence>
<sequence>MYLKKALTVSVAALNSRGPKAFRCPRISQLKSYPANESAGIDHPPIKGMSVANRSQSNDLSSTHVLHYPRSFLLVVDALLVVPTTWTSMATTQTTTHRGGLYELLVPQQFQESDFLRSQALRTFWLHIQSVYIRQTNDPLTGENMTIMRTVLSTKLTSSCSVSIAGSRSASPRSASSANMGFTTELKVPSIQSIVEVRAAAIMTIPKEAPLVAPKRLSLGVDLADEKKEALKKLMQKECSTV</sequence>
<accession>A0A485K9H3</accession>
<name>A0A485K9H3_9STRA</name>
<dbReference type="EMBL" id="CAADRA010000327">
    <property type="protein sequence ID" value="VFT79769.1"/>
    <property type="molecule type" value="Genomic_DNA"/>
</dbReference>
<gene>
    <name evidence="2" type="primary">Aste57867_2573</name>
    <name evidence="1" type="ORF">As57867_002566</name>
    <name evidence="2" type="ORF">ASTE57867_2573</name>
</gene>
<keyword evidence="3" id="KW-1185">Reference proteome</keyword>
<evidence type="ECO:0000313" key="3">
    <source>
        <dbReference type="Proteomes" id="UP000332933"/>
    </source>
</evidence>
<protein>
    <submittedName>
        <fullName evidence="2">Aste57867_2573 protein</fullName>
    </submittedName>
</protein>
<dbReference type="Proteomes" id="UP000332933">
    <property type="component" value="Unassembled WGS sequence"/>
</dbReference>
<dbReference type="AlphaFoldDB" id="A0A485K9H3"/>
<reference evidence="1" key="2">
    <citation type="submission" date="2019-06" db="EMBL/GenBank/DDBJ databases">
        <title>Genomics analysis of Aphanomyces spp. identifies a new class of oomycete effector associated with host adaptation.</title>
        <authorList>
            <person name="Gaulin E."/>
        </authorList>
    </citation>
    <scope>NUCLEOTIDE SEQUENCE</scope>
    <source>
        <strain evidence="1">CBS 578.67</strain>
    </source>
</reference>
<proteinExistence type="predicted"/>
<organism evidence="2 3">
    <name type="scientific">Aphanomyces stellatus</name>
    <dbReference type="NCBI Taxonomy" id="120398"/>
    <lineage>
        <taxon>Eukaryota</taxon>
        <taxon>Sar</taxon>
        <taxon>Stramenopiles</taxon>
        <taxon>Oomycota</taxon>
        <taxon>Saprolegniomycetes</taxon>
        <taxon>Saprolegniales</taxon>
        <taxon>Verrucalvaceae</taxon>
        <taxon>Aphanomyces</taxon>
    </lineage>
</organism>
<dbReference type="EMBL" id="VJMH01000327">
    <property type="protein sequence ID" value="KAF0716954.1"/>
    <property type="molecule type" value="Genomic_DNA"/>
</dbReference>
<reference evidence="2 3" key="1">
    <citation type="submission" date="2019-03" db="EMBL/GenBank/DDBJ databases">
        <authorList>
            <person name="Gaulin E."/>
            <person name="Dumas B."/>
        </authorList>
    </citation>
    <scope>NUCLEOTIDE SEQUENCE [LARGE SCALE GENOMIC DNA]</scope>
    <source>
        <strain evidence="2">CBS 568.67</strain>
    </source>
</reference>